<gene>
    <name evidence="3" type="ORF">POM88_028589</name>
</gene>
<name>A0AAD8HSI4_9APIA</name>
<evidence type="ECO:0000259" key="2">
    <source>
        <dbReference type="Pfam" id="PF03732"/>
    </source>
</evidence>
<dbReference type="Pfam" id="PF03732">
    <property type="entry name" value="Retrotrans_gag"/>
    <property type="match status" value="1"/>
</dbReference>
<feature type="region of interest" description="Disordered" evidence="1">
    <location>
        <begin position="104"/>
        <end position="163"/>
    </location>
</feature>
<evidence type="ECO:0000313" key="3">
    <source>
        <dbReference type="EMBL" id="KAK1372396.1"/>
    </source>
</evidence>
<evidence type="ECO:0000313" key="4">
    <source>
        <dbReference type="Proteomes" id="UP001237642"/>
    </source>
</evidence>
<keyword evidence="4" id="KW-1185">Reference proteome</keyword>
<evidence type="ECO:0000256" key="1">
    <source>
        <dbReference type="SAM" id="MobiDB-lite"/>
    </source>
</evidence>
<comment type="caution">
    <text evidence="3">The sequence shown here is derived from an EMBL/GenBank/DDBJ whole genome shotgun (WGS) entry which is preliminary data.</text>
</comment>
<feature type="domain" description="Retrotransposon gag" evidence="2">
    <location>
        <begin position="235"/>
        <end position="325"/>
    </location>
</feature>
<dbReference type="Proteomes" id="UP001237642">
    <property type="component" value="Unassembled WGS sequence"/>
</dbReference>
<sequence>MTADKPPGFEDSGRPGGSSTVTPLVNRTLNFDSEGDEGPMPTPEEQRELLLKWRQEQTAKKGKQRESDQAAKEAQIRAKKKEADLLKLEALRLRREEIEMEEKAIRDSVAEDENPLIEPEPQREKRPHDDEEESTDSESYHRRIRSKIVVSSESEDEDDPHVKSRLRRMEKAMFGERKINHEPVVTKEIEKYRPPPGRQFPKMNEFNGKGDPEDHCEKYESLMTGMGHCDVMLCKMFKTYLKGTATMWYRSQRPRSISSYDQLKRRFLRHYSHLCRREKDTEALIHCRQRHNEELGDYFARFKEEAGMVTNLDKVKAAGFLAAGLDPVKGKKLRSSLYDVPPKSLNDIYLRGEAIRRKLESIGGSRDSRKYESSGRDDRRGQGDIKSRLTDTRPDKGAERRRDRDSTVFTPLNAPISKILHEIKGKPSFVRPSRLKTPDHKKNEDKYCDYHRDKGHNTDQCYHLKKLIEKMIKGGELSEYVGDLRSRLEPREKNKDKEPDDKERYRGEVKTISGGGAQLWSDVVRLPGRSTPVRSTAYTKLIQQNNLCPSPLPRMIMRM</sequence>
<feature type="compositionally biased region" description="Basic and acidic residues" evidence="1">
    <location>
        <begin position="120"/>
        <end position="129"/>
    </location>
</feature>
<feature type="compositionally biased region" description="Basic and acidic residues" evidence="1">
    <location>
        <begin position="361"/>
        <end position="406"/>
    </location>
</feature>
<feature type="region of interest" description="Disordered" evidence="1">
    <location>
        <begin position="192"/>
        <end position="211"/>
    </location>
</feature>
<feature type="compositionally biased region" description="Polar residues" evidence="1">
    <location>
        <begin position="17"/>
        <end position="31"/>
    </location>
</feature>
<feature type="region of interest" description="Disordered" evidence="1">
    <location>
        <begin position="1"/>
        <end position="82"/>
    </location>
</feature>
<reference evidence="3" key="2">
    <citation type="submission" date="2023-05" db="EMBL/GenBank/DDBJ databases">
        <authorList>
            <person name="Schelkunov M.I."/>
        </authorList>
    </citation>
    <scope>NUCLEOTIDE SEQUENCE</scope>
    <source>
        <strain evidence="3">Hsosn_3</strain>
        <tissue evidence="3">Leaf</tissue>
    </source>
</reference>
<dbReference type="AlphaFoldDB" id="A0AAD8HSI4"/>
<proteinExistence type="predicted"/>
<protein>
    <recommendedName>
        <fullName evidence="2">Retrotransposon gag domain-containing protein</fullName>
    </recommendedName>
</protein>
<dbReference type="PANTHER" id="PTHR33223">
    <property type="entry name" value="CCHC-TYPE DOMAIN-CONTAINING PROTEIN"/>
    <property type="match status" value="1"/>
</dbReference>
<dbReference type="EMBL" id="JAUIZM010000007">
    <property type="protein sequence ID" value="KAK1372396.1"/>
    <property type="molecule type" value="Genomic_DNA"/>
</dbReference>
<dbReference type="InterPro" id="IPR005162">
    <property type="entry name" value="Retrotrans_gag_dom"/>
</dbReference>
<dbReference type="PANTHER" id="PTHR33223:SF10">
    <property type="entry name" value="AMINOTRANSFERASE-LIKE PLANT MOBILE DOMAIN-CONTAINING PROTEIN"/>
    <property type="match status" value="1"/>
</dbReference>
<feature type="compositionally biased region" description="Basic and acidic residues" evidence="1">
    <location>
        <begin position="44"/>
        <end position="82"/>
    </location>
</feature>
<accession>A0AAD8HSI4</accession>
<reference evidence="3" key="1">
    <citation type="submission" date="2023-02" db="EMBL/GenBank/DDBJ databases">
        <title>Genome of toxic invasive species Heracleum sosnowskyi carries increased number of genes despite the absence of recent whole-genome duplications.</title>
        <authorList>
            <person name="Schelkunov M."/>
            <person name="Shtratnikova V."/>
            <person name="Makarenko M."/>
            <person name="Klepikova A."/>
            <person name="Omelchenko D."/>
            <person name="Novikova G."/>
            <person name="Obukhova E."/>
            <person name="Bogdanov V."/>
            <person name="Penin A."/>
            <person name="Logacheva M."/>
        </authorList>
    </citation>
    <scope>NUCLEOTIDE SEQUENCE</scope>
    <source>
        <strain evidence="3">Hsosn_3</strain>
        <tissue evidence="3">Leaf</tissue>
    </source>
</reference>
<feature type="region of interest" description="Disordered" evidence="1">
    <location>
        <begin position="361"/>
        <end position="410"/>
    </location>
</feature>
<organism evidence="3 4">
    <name type="scientific">Heracleum sosnowskyi</name>
    <dbReference type="NCBI Taxonomy" id="360622"/>
    <lineage>
        <taxon>Eukaryota</taxon>
        <taxon>Viridiplantae</taxon>
        <taxon>Streptophyta</taxon>
        <taxon>Embryophyta</taxon>
        <taxon>Tracheophyta</taxon>
        <taxon>Spermatophyta</taxon>
        <taxon>Magnoliopsida</taxon>
        <taxon>eudicotyledons</taxon>
        <taxon>Gunneridae</taxon>
        <taxon>Pentapetalae</taxon>
        <taxon>asterids</taxon>
        <taxon>campanulids</taxon>
        <taxon>Apiales</taxon>
        <taxon>Apiaceae</taxon>
        <taxon>Apioideae</taxon>
        <taxon>apioid superclade</taxon>
        <taxon>Tordylieae</taxon>
        <taxon>Tordyliinae</taxon>
        <taxon>Heracleum</taxon>
    </lineage>
</organism>